<evidence type="ECO:0000313" key="2">
    <source>
        <dbReference type="EMBL" id="EWC63303.1"/>
    </source>
</evidence>
<dbReference type="PANTHER" id="PTHR46865">
    <property type="entry name" value="OXIDOREDUCTASE-RELATED"/>
    <property type="match status" value="1"/>
</dbReference>
<accession>W7ISH2</accession>
<dbReference type="SUPFAM" id="SSF51905">
    <property type="entry name" value="FAD/NAD(P)-binding domain"/>
    <property type="match status" value="1"/>
</dbReference>
<dbReference type="RefSeq" id="WP_035279712.1">
    <property type="nucleotide sequence ID" value="NZ_AYXG01000048.1"/>
</dbReference>
<dbReference type="PANTHER" id="PTHR46865:SF2">
    <property type="entry name" value="MONOOXYGENASE"/>
    <property type="match status" value="1"/>
</dbReference>
<dbReference type="InterPro" id="IPR051704">
    <property type="entry name" value="FAD_aromatic-hydroxylase"/>
</dbReference>
<dbReference type="Proteomes" id="UP000019277">
    <property type="component" value="Unassembled WGS sequence"/>
</dbReference>
<evidence type="ECO:0000259" key="1">
    <source>
        <dbReference type="Pfam" id="PF01494"/>
    </source>
</evidence>
<dbReference type="EMBL" id="AYXG01000048">
    <property type="protein sequence ID" value="EWC63303.1"/>
    <property type="molecule type" value="Genomic_DNA"/>
</dbReference>
<dbReference type="GO" id="GO:0071949">
    <property type="term" value="F:FAD binding"/>
    <property type="evidence" value="ECO:0007669"/>
    <property type="project" value="InterPro"/>
</dbReference>
<dbReference type="Pfam" id="PF01494">
    <property type="entry name" value="FAD_binding_3"/>
    <property type="match status" value="1"/>
</dbReference>
<dbReference type="PATRIC" id="fig|909613.9.peg.1316"/>
<evidence type="ECO:0000313" key="3">
    <source>
        <dbReference type="Proteomes" id="UP000019277"/>
    </source>
</evidence>
<dbReference type="STRING" id="909613.UO65_1301"/>
<organism evidence="2 3">
    <name type="scientific">Actinokineospora spheciospongiae</name>
    <dbReference type="NCBI Taxonomy" id="909613"/>
    <lineage>
        <taxon>Bacteria</taxon>
        <taxon>Bacillati</taxon>
        <taxon>Actinomycetota</taxon>
        <taxon>Actinomycetes</taxon>
        <taxon>Pseudonocardiales</taxon>
        <taxon>Pseudonocardiaceae</taxon>
        <taxon>Actinokineospora</taxon>
    </lineage>
</organism>
<reference evidence="2 3" key="1">
    <citation type="journal article" date="2014" name="Genome Announc.">
        <title>Draft Genome Sequence of the Antitrypanosomally Active Sponge-Associated Bacterium Actinokineospora sp. Strain EG49.</title>
        <authorList>
            <person name="Harjes J."/>
            <person name="Ryu T."/>
            <person name="Abdelmohsen U.R."/>
            <person name="Moitinho-Silva L."/>
            <person name="Horn H."/>
            <person name="Ravasi T."/>
            <person name="Hentschel U."/>
        </authorList>
    </citation>
    <scope>NUCLEOTIDE SEQUENCE [LARGE SCALE GENOMIC DNA]</scope>
    <source>
        <strain evidence="2 3">EG49</strain>
    </source>
</reference>
<name>W7ISH2_9PSEU</name>
<comment type="caution">
    <text evidence="2">The sequence shown here is derived from an EMBL/GenBank/DDBJ whole genome shotgun (WGS) entry which is preliminary data.</text>
</comment>
<dbReference type="InterPro" id="IPR002938">
    <property type="entry name" value="FAD-bd"/>
</dbReference>
<gene>
    <name evidence="2" type="ORF">UO65_1301</name>
</gene>
<sequence>MARVLVSGASVAGPTLAFWLRHHGFEVTVVEKAGAVRGGGYPIDIRGTAVEVVDRMGLLPRVAAKHIDTRQLTFVDVDGREVGTIRPEEVTGGVEGRDLELPRGDLTDVLYDAVRDRVDFRFGDSIAALTEHGTGVDVVFRGGDRATFDLVIGADGLHSGTRRLAFGPEADHLRHLGYCFAGFTMPNHLGLAHGGITWNTPGKAGVLYAAGASDRLHAFLTFSSPEPPAGAHRDPAAQRELVAAEFAGHGWEIPRIVAAMRAADDLFFDVVSQIHLPAWSTGRVALVGDAAHAPSFLSGQGSSIALVGAYVLAGELATHADHTEAFAAYERGLRGFVERNQALATGGAPTIIPRTAEELRLRNAALADPTLLPGRTSREVTTALALADYAA</sequence>
<protein>
    <submittedName>
        <fullName evidence="2">Oxidoreductase</fullName>
    </submittedName>
</protein>
<dbReference type="eggNOG" id="COG0654">
    <property type="taxonomic scope" value="Bacteria"/>
</dbReference>
<keyword evidence="3" id="KW-1185">Reference proteome</keyword>
<dbReference type="Gene3D" id="3.50.50.60">
    <property type="entry name" value="FAD/NAD(P)-binding domain"/>
    <property type="match status" value="1"/>
</dbReference>
<dbReference type="PRINTS" id="PR00420">
    <property type="entry name" value="RNGMNOXGNASE"/>
</dbReference>
<dbReference type="InterPro" id="IPR036188">
    <property type="entry name" value="FAD/NAD-bd_sf"/>
</dbReference>
<proteinExistence type="predicted"/>
<dbReference type="Gene3D" id="3.30.9.10">
    <property type="entry name" value="D-Amino Acid Oxidase, subunit A, domain 2"/>
    <property type="match status" value="1"/>
</dbReference>
<feature type="domain" description="FAD-binding" evidence="1">
    <location>
        <begin position="2"/>
        <end position="321"/>
    </location>
</feature>
<dbReference type="OrthoDB" id="4293235at2"/>
<dbReference type="AlphaFoldDB" id="W7ISH2"/>